<protein>
    <recommendedName>
        <fullName evidence="3">DUF4252 domain-containing protein</fullName>
    </recommendedName>
</protein>
<dbReference type="EMBL" id="BAABAV010000001">
    <property type="protein sequence ID" value="GAA4269573.1"/>
    <property type="molecule type" value="Genomic_DNA"/>
</dbReference>
<dbReference type="RefSeq" id="WP_139000527.1">
    <property type="nucleotide sequence ID" value="NZ_BAABAV010000001.1"/>
</dbReference>
<dbReference type="Pfam" id="PF14060">
    <property type="entry name" value="DUF4252"/>
    <property type="match status" value="1"/>
</dbReference>
<evidence type="ECO:0008006" key="3">
    <source>
        <dbReference type="Google" id="ProtNLM"/>
    </source>
</evidence>
<comment type="caution">
    <text evidence="1">The sequence shown here is derived from an EMBL/GenBank/DDBJ whole genome shotgun (WGS) entry which is preliminary data.</text>
</comment>
<keyword evidence="2" id="KW-1185">Reference proteome</keyword>
<sequence>MKPIFNYITLTVLIITIFTSCNSGPTLQRYFVDSQESANFISQDVPLSMVKIDDSQFTEDQKEAYNSVKRLNFLGYRANESNVEELDAEVAIVKEILSDSKYQDLMEFSDKGNKIVVKYIGDDDEADEVIIFGSAKELGFGVVRMLGDDMSPDKMVTLVSALKDANVDESNVQDIMNFFK</sequence>
<gene>
    <name evidence="1" type="ORF">GCM10022257_16740</name>
</gene>
<evidence type="ECO:0000313" key="1">
    <source>
        <dbReference type="EMBL" id="GAA4269573.1"/>
    </source>
</evidence>
<evidence type="ECO:0000313" key="2">
    <source>
        <dbReference type="Proteomes" id="UP001500027"/>
    </source>
</evidence>
<name>A0ABP8EBF0_9FLAO</name>
<proteinExistence type="predicted"/>
<dbReference type="Proteomes" id="UP001500027">
    <property type="component" value="Unassembled WGS sequence"/>
</dbReference>
<dbReference type="PROSITE" id="PS51257">
    <property type="entry name" value="PROKAR_LIPOPROTEIN"/>
    <property type="match status" value="1"/>
</dbReference>
<dbReference type="InterPro" id="IPR025348">
    <property type="entry name" value="DUF4252"/>
</dbReference>
<organism evidence="1 2">
    <name type="scientific">Hyunsoonleella aestuarii</name>
    <dbReference type="NCBI Taxonomy" id="912802"/>
    <lineage>
        <taxon>Bacteria</taxon>
        <taxon>Pseudomonadati</taxon>
        <taxon>Bacteroidota</taxon>
        <taxon>Flavobacteriia</taxon>
        <taxon>Flavobacteriales</taxon>
        <taxon>Flavobacteriaceae</taxon>
    </lineage>
</organism>
<reference evidence="2" key="1">
    <citation type="journal article" date="2019" name="Int. J. Syst. Evol. Microbiol.">
        <title>The Global Catalogue of Microorganisms (GCM) 10K type strain sequencing project: providing services to taxonomists for standard genome sequencing and annotation.</title>
        <authorList>
            <consortium name="The Broad Institute Genomics Platform"/>
            <consortium name="The Broad Institute Genome Sequencing Center for Infectious Disease"/>
            <person name="Wu L."/>
            <person name="Ma J."/>
        </authorList>
    </citation>
    <scope>NUCLEOTIDE SEQUENCE [LARGE SCALE GENOMIC DNA]</scope>
    <source>
        <strain evidence="2">JCM 17452</strain>
    </source>
</reference>
<accession>A0ABP8EBF0</accession>